<dbReference type="EMBL" id="CP060828">
    <property type="protein sequence ID" value="QNP68028.1"/>
    <property type="molecule type" value="Genomic_DNA"/>
</dbReference>
<dbReference type="SUPFAM" id="SSF48452">
    <property type="entry name" value="TPR-like"/>
    <property type="match status" value="1"/>
</dbReference>
<evidence type="ECO:0000256" key="3">
    <source>
        <dbReference type="ARBA" id="ARBA00023163"/>
    </source>
</evidence>
<keyword evidence="1" id="KW-0805">Transcription regulation</keyword>
<dbReference type="Gene3D" id="1.25.40.10">
    <property type="entry name" value="Tetratricopeptide repeat domain"/>
    <property type="match status" value="1"/>
</dbReference>
<dbReference type="SUPFAM" id="SSF46894">
    <property type="entry name" value="C-terminal effector domain of the bipartite response regulators"/>
    <property type="match status" value="1"/>
</dbReference>
<name>A0A7H0I5G2_9ACTN</name>
<dbReference type="PANTHER" id="PTHR44688">
    <property type="entry name" value="DNA-BINDING TRANSCRIPTIONAL ACTIVATOR DEVR_DOSR"/>
    <property type="match status" value="1"/>
</dbReference>
<accession>A0A7H0I5G2</accession>
<dbReference type="Gene3D" id="3.40.50.300">
    <property type="entry name" value="P-loop containing nucleotide triphosphate hydrolases"/>
    <property type="match status" value="1"/>
</dbReference>
<gene>
    <name evidence="5" type="ORF">IAG44_00070</name>
</gene>
<evidence type="ECO:0000259" key="4">
    <source>
        <dbReference type="PROSITE" id="PS50043"/>
    </source>
</evidence>
<dbReference type="AlphaFoldDB" id="A0A7H0I5G2"/>
<dbReference type="SMART" id="SM00421">
    <property type="entry name" value="HTH_LUXR"/>
    <property type="match status" value="1"/>
</dbReference>
<evidence type="ECO:0000313" key="6">
    <source>
        <dbReference type="Proteomes" id="UP000516052"/>
    </source>
</evidence>
<dbReference type="GO" id="GO:0006355">
    <property type="term" value="P:regulation of DNA-templated transcription"/>
    <property type="evidence" value="ECO:0007669"/>
    <property type="project" value="InterPro"/>
</dbReference>
<evidence type="ECO:0000256" key="2">
    <source>
        <dbReference type="ARBA" id="ARBA00023125"/>
    </source>
</evidence>
<dbReference type="Pfam" id="PF00196">
    <property type="entry name" value="GerE"/>
    <property type="match status" value="1"/>
</dbReference>
<dbReference type="InterPro" id="IPR036388">
    <property type="entry name" value="WH-like_DNA-bd_sf"/>
</dbReference>
<dbReference type="InterPro" id="IPR000792">
    <property type="entry name" value="Tscrpt_reg_LuxR_C"/>
</dbReference>
<proteinExistence type="predicted"/>
<dbReference type="GO" id="GO:0003677">
    <property type="term" value="F:DNA binding"/>
    <property type="evidence" value="ECO:0007669"/>
    <property type="project" value="UniProtKB-KW"/>
</dbReference>
<dbReference type="Gene3D" id="1.10.10.10">
    <property type="entry name" value="Winged helix-like DNA-binding domain superfamily/Winged helix DNA-binding domain"/>
    <property type="match status" value="1"/>
</dbReference>
<keyword evidence="6" id="KW-1185">Reference proteome</keyword>
<dbReference type="SUPFAM" id="SSF52540">
    <property type="entry name" value="P-loop containing nucleoside triphosphate hydrolases"/>
    <property type="match status" value="1"/>
</dbReference>
<dbReference type="Proteomes" id="UP000516052">
    <property type="component" value="Chromosome"/>
</dbReference>
<dbReference type="InterPro" id="IPR027417">
    <property type="entry name" value="P-loop_NTPase"/>
</dbReference>
<keyword evidence="2" id="KW-0238">DNA-binding</keyword>
<protein>
    <submittedName>
        <fullName evidence="5">Transcriptional regulator</fullName>
    </submittedName>
</protein>
<dbReference type="CDD" id="cd06170">
    <property type="entry name" value="LuxR_C_like"/>
    <property type="match status" value="1"/>
</dbReference>
<dbReference type="InterPro" id="IPR016032">
    <property type="entry name" value="Sig_transdc_resp-reg_C-effctor"/>
</dbReference>
<reference evidence="5 6" key="1">
    <citation type="submission" date="2020-08" db="EMBL/GenBank/DDBJ databases">
        <title>A novel species.</title>
        <authorList>
            <person name="Gao J."/>
        </authorList>
    </citation>
    <scope>NUCLEOTIDE SEQUENCE [LARGE SCALE GENOMIC DNA]</scope>
    <source>
        <strain evidence="5 6">CRXT-G-22</strain>
    </source>
</reference>
<dbReference type="PROSITE" id="PS50043">
    <property type="entry name" value="HTH_LUXR_2"/>
    <property type="match status" value="1"/>
</dbReference>
<dbReference type="InterPro" id="IPR011990">
    <property type="entry name" value="TPR-like_helical_dom_sf"/>
</dbReference>
<dbReference type="PROSITE" id="PS00622">
    <property type="entry name" value="HTH_LUXR_1"/>
    <property type="match status" value="1"/>
</dbReference>
<sequence>MMPSGRAEEFQFMNAVFARCESGRTLTVILEGGAGCGKTALLDAFAHHAAEQGATVLTDPRTVLGHGTGTVCDVQSSVDRLADLACEAPVVVCHDDPEGLDEHGARLLLEAARRLRGSRVMLVLTLLPFGGAFAPALHRDLLRQPDTHRVRLRPLTPEQSREQWNRLRGTGVEGSADDAHAASGGNPLLLRALSEELGMVLPTVPWPQPHGLFVQTAVDCARDSGPLALKVATGMAALGEHTDPESVAAVLGLTPAEAAYGRNLLDAAGLVQDWRVRHPAVAAGLLQRLDPAARTALDTEVAELLHRRGTGAADLARHLLRTRAGAGPWSTATLERAAAEALDHDDADFADDCLGFAQQGVTDCWDHVRLELKRYAVRMRTDPWTAASAFLDRLRTATCPHGDDPCQARAVLHARLLMDCGRLEESTRVLTSAHPKAAPPDGAHDDTWPWILRVAPGLSATASPGAVPPCAGAPVTNLLKFDFCAAALSNRPMEPYEADEHLRTLVLGDTTLGLIVLALHCLTLGGCPDLAEAWAGHFAQEAAERGVEGWRQTLTAVRAQAALARGRLTEAEAHARDVLTAVHAAVPDPLFHSGVLAVLVEVCTATGRFEEAARLLERPLPEDFAQSVCSLGYLMARGRFFNGLGRPHLALADFLTVGRCAERWPVSEGTVPTWRLDAAETWLRIGGDRECADLLAAHEAAVHDSGAPPSGQWLRVRARLADRRERPALLARAVDRFRETSGGWILAAALADLAEAHQDLGQHGPAELALREALHLAEECRAGVLLERVTALTDGERPHRRVLRGPRALDPTAKLSESEQRVAVLAARGRTNREISEELFITVSTVEQHLTRVYRKLDITSRQELRLHVESALHEAA</sequence>
<evidence type="ECO:0000256" key="1">
    <source>
        <dbReference type="ARBA" id="ARBA00023015"/>
    </source>
</evidence>
<keyword evidence="3" id="KW-0804">Transcription</keyword>
<feature type="domain" description="HTH luxR-type" evidence="4">
    <location>
        <begin position="808"/>
        <end position="873"/>
    </location>
</feature>
<dbReference type="PRINTS" id="PR00038">
    <property type="entry name" value="HTHLUXR"/>
</dbReference>
<evidence type="ECO:0000313" key="5">
    <source>
        <dbReference type="EMBL" id="QNP68028.1"/>
    </source>
</evidence>
<dbReference type="PANTHER" id="PTHR44688:SF16">
    <property type="entry name" value="DNA-BINDING TRANSCRIPTIONAL ACTIVATOR DEVR_DOSR"/>
    <property type="match status" value="1"/>
</dbReference>
<dbReference type="KEGG" id="sroi:IAG44_00070"/>
<organism evidence="5 6">
    <name type="scientific">Streptomyces roseirectus</name>
    <dbReference type="NCBI Taxonomy" id="2768066"/>
    <lineage>
        <taxon>Bacteria</taxon>
        <taxon>Bacillati</taxon>
        <taxon>Actinomycetota</taxon>
        <taxon>Actinomycetes</taxon>
        <taxon>Kitasatosporales</taxon>
        <taxon>Streptomycetaceae</taxon>
        <taxon>Streptomyces</taxon>
    </lineage>
</organism>